<organism evidence="3 4">
    <name type="scientific">Natronobacillus azotifigens</name>
    <dbReference type="NCBI Taxonomy" id="472978"/>
    <lineage>
        <taxon>Bacteria</taxon>
        <taxon>Bacillati</taxon>
        <taxon>Bacillota</taxon>
        <taxon>Bacilli</taxon>
        <taxon>Bacillales</taxon>
        <taxon>Bacillaceae</taxon>
        <taxon>Natronobacillus</taxon>
    </lineage>
</organism>
<feature type="region of interest" description="Disordered" evidence="2">
    <location>
        <begin position="172"/>
        <end position="268"/>
    </location>
</feature>
<accession>A0A9J6RAQ5</accession>
<name>A0A9J6RAQ5_9BACI</name>
<dbReference type="AlphaFoldDB" id="A0A9J6RAQ5"/>
<dbReference type="RefSeq" id="WP_268779531.1">
    <property type="nucleotide sequence ID" value="NZ_JAPRAT010000008.1"/>
</dbReference>
<keyword evidence="4" id="KW-1185">Reference proteome</keyword>
<proteinExistence type="predicted"/>
<feature type="compositionally biased region" description="Basic and acidic residues" evidence="2">
    <location>
        <begin position="237"/>
        <end position="268"/>
    </location>
</feature>
<protein>
    <submittedName>
        <fullName evidence="3">Uncharacterized protein</fullName>
    </submittedName>
</protein>
<evidence type="ECO:0000313" key="3">
    <source>
        <dbReference type="EMBL" id="MCZ0702762.1"/>
    </source>
</evidence>
<dbReference type="Proteomes" id="UP001084197">
    <property type="component" value="Unassembled WGS sequence"/>
</dbReference>
<feature type="coiled-coil region" evidence="1">
    <location>
        <begin position="24"/>
        <end position="79"/>
    </location>
</feature>
<evidence type="ECO:0000313" key="4">
    <source>
        <dbReference type="Proteomes" id="UP001084197"/>
    </source>
</evidence>
<comment type="caution">
    <text evidence="3">The sequence shown here is derived from an EMBL/GenBank/DDBJ whole genome shotgun (WGS) entry which is preliminary data.</text>
</comment>
<sequence length="285" mass="34078">MRYQNEQWFEQQKRYEKLIRSYQKNDMSKAYEKLEEELKRINDRLTQKSDENIQLYWELAEKEKEIHLLKEEIEGIKENSSNQESFNYCEYILLIALLHYFQSVDYSNSDFSTVEENQTEKELLQTMNEDLKKKGEITESNKTRIDKQQQTEDSTPTKRTFNYRDLQSYDSAYLLPKPKKQTNSQQLFDKKSIRKKLEKKGDPQKKNRSLEIKAKLEVNKPEISEEKTNHTNNTVSKEQKNQEITQKKTDEQGAEPIESKEPISEEKGIMQQIYHKLASVIKKER</sequence>
<feature type="region of interest" description="Disordered" evidence="2">
    <location>
        <begin position="132"/>
        <end position="159"/>
    </location>
</feature>
<keyword evidence="1" id="KW-0175">Coiled coil</keyword>
<gene>
    <name evidence="3" type="ORF">OWO01_06025</name>
</gene>
<dbReference type="EMBL" id="JAPRAT010000008">
    <property type="protein sequence ID" value="MCZ0702762.1"/>
    <property type="molecule type" value="Genomic_DNA"/>
</dbReference>
<evidence type="ECO:0000256" key="1">
    <source>
        <dbReference type="SAM" id="Coils"/>
    </source>
</evidence>
<reference evidence="3" key="1">
    <citation type="submission" date="2022-11" db="EMBL/GenBank/DDBJ databases">
        <title>WGS of Natronobacillus azotifigens 24KS-1, an anaerobic diazotrophic haloalkaliphile from soda-rich habitats.</title>
        <authorList>
            <person name="Sorokin D.Y."/>
            <person name="Merkel A.Y."/>
        </authorList>
    </citation>
    <scope>NUCLEOTIDE SEQUENCE</scope>
    <source>
        <strain evidence="3">24KS-1</strain>
    </source>
</reference>
<feature type="compositionally biased region" description="Basic and acidic residues" evidence="2">
    <location>
        <begin position="199"/>
        <end position="229"/>
    </location>
</feature>
<evidence type="ECO:0000256" key="2">
    <source>
        <dbReference type="SAM" id="MobiDB-lite"/>
    </source>
</evidence>
<feature type="compositionally biased region" description="Basic and acidic residues" evidence="2">
    <location>
        <begin position="132"/>
        <end position="150"/>
    </location>
</feature>